<dbReference type="AlphaFoldDB" id="A0A168L0E3"/>
<comment type="caution">
    <text evidence="13">The sequence shown here is derived from an EMBL/GenBank/DDBJ whole genome shotgun (WGS) entry which is preliminary data.</text>
</comment>
<dbReference type="Proteomes" id="UP000077051">
    <property type="component" value="Unassembled WGS sequence"/>
</dbReference>
<keyword evidence="6" id="KW-0949">S-adenosyl-L-methionine</keyword>
<dbReference type="CDD" id="cd02440">
    <property type="entry name" value="AdoMet_MTases"/>
    <property type="match status" value="1"/>
</dbReference>
<dbReference type="GO" id="GO:0003723">
    <property type="term" value="F:RNA binding"/>
    <property type="evidence" value="ECO:0007669"/>
    <property type="project" value="UniProtKB-KW"/>
</dbReference>
<evidence type="ECO:0000313" key="14">
    <source>
        <dbReference type="Proteomes" id="UP000077051"/>
    </source>
</evidence>
<reference evidence="13 14" key="1">
    <citation type="submission" date="2015-06" db="EMBL/GenBank/DDBJ databases">
        <title>Expansion of signal transduction pathways in fungi by whole-genome duplication.</title>
        <authorList>
            <consortium name="DOE Joint Genome Institute"/>
            <person name="Corrochano L.M."/>
            <person name="Kuo A."/>
            <person name="Marcet-Houben M."/>
            <person name="Polaino S."/>
            <person name="Salamov A."/>
            <person name="Villalobos J.M."/>
            <person name="Alvarez M.I."/>
            <person name="Avalos J."/>
            <person name="Benito E.P."/>
            <person name="Benoit I."/>
            <person name="Burger G."/>
            <person name="Camino L.P."/>
            <person name="Canovas D."/>
            <person name="Cerda-Olmedo E."/>
            <person name="Cheng J.-F."/>
            <person name="Dominguez A."/>
            <person name="Elias M."/>
            <person name="Eslava A.P."/>
            <person name="Glaser F."/>
            <person name="Grimwood J."/>
            <person name="Gutierrez G."/>
            <person name="Heitman J."/>
            <person name="Henrissat B."/>
            <person name="Iturriaga E.A."/>
            <person name="Lang B.F."/>
            <person name="Lavin J.L."/>
            <person name="Lee S."/>
            <person name="Li W."/>
            <person name="Lindquist E."/>
            <person name="Lopez-Garcia S."/>
            <person name="Luque E.M."/>
            <person name="Marcos A.T."/>
            <person name="Martin J."/>
            <person name="Mccluskey K."/>
            <person name="Medina H.R."/>
            <person name="Miralles-Duran A."/>
            <person name="Miyazaki A."/>
            <person name="Munoz-Torres E."/>
            <person name="Oguiza J.A."/>
            <person name="Ohm R."/>
            <person name="Olmedo M."/>
            <person name="Orejas M."/>
            <person name="Ortiz-Castellanos L."/>
            <person name="Pisabarro A.G."/>
            <person name="Rodriguez-Romero J."/>
            <person name="Ruiz-Herrera J."/>
            <person name="Ruiz-Vazquez R."/>
            <person name="Sanz C."/>
            <person name="Schackwitz W."/>
            <person name="Schmutz J."/>
            <person name="Shahriari M."/>
            <person name="Shelest E."/>
            <person name="Silva-Franco F."/>
            <person name="Soanes D."/>
            <person name="Syed K."/>
            <person name="Tagua V.G."/>
            <person name="Talbot N.J."/>
            <person name="Thon M."/>
            <person name="De Vries R.P."/>
            <person name="Wiebenga A."/>
            <person name="Yadav J.S."/>
            <person name="Braun E.L."/>
            <person name="Baker S."/>
            <person name="Garre V."/>
            <person name="Horwitz B."/>
            <person name="Torres-Martinez S."/>
            <person name="Idnurm A."/>
            <person name="Herrera-Estrella A."/>
            <person name="Gabaldon T."/>
            <person name="Grigoriev I.V."/>
        </authorList>
    </citation>
    <scope>NUCLEOTIDE SEQUENCE [LARGE SCALE GENOMIC DNA]</scope>
    <source>
        <strain evidence="13 14">CBS 277.49</strain>
    </source>
</reference>
<evidence type="ECO:0000256" key="2">
    <source>
        <dbReference type="ARBA" id="ARBA00009026"/>
    </source>
</evidence>
<evidence type="ECO:0000256" key="11">
    <source>
        <dbReference type="ARBA" id="ARBA00035025"/>
    </source>
</evidence>
<evidence type="ECO:0000256" key="7">
    <source>
        <dbReference type="ARBA" id="ARBA00022723"/>
    </source>
</evidence>
<evidence type="ECO:0000256" key="6">
    <source>
        <dbReference type="ARBA" id="ARBA00022691"/>
    </source>
</evidence>
<keyword evidence="7" id="KW-0479">Metal-binding</keyword>
<dbReference type="OrthoDB" id="2154311at2759"/>
<proteinExistence type="inferred from homology"/>
<dbReference type="SUPFAM" id="SSF53335">
    <property type="entry name" value="S-adenosyl-L-methionine-dependent methyltransferases"/>
    <property type="match status" value="1"/>
</dbReference>
<keyword evidence="9" id="KW-0694">RNA-binding</keyword>
<dbReference type="EMBL" id="AMYB01000004">
    <property type="protein sequence ID" value="OAD02986.1"/>
    <property type="molecule type" value="Genomic_DNA"/>
</dbReference>
<dbReference type="InterPro" id="IPR026610">
    <property type="entry name" value="Hen1"/>
</dbReference>
<sequence length="421" mass="48750">MKSASEDSYSSNEFFSPPLWRQRRTFIQDILNQHNVETVIDYGCGEAAVLSFLISATENNLNKIAGIDIDPEVLEEAVERCLPYKSDFEQLRPRPLVIDIYQGSVGVADDRLKNYQAIVCSEVIEHVYPDVLDAFLELTLGIYHPEILIVTTPNGEYNVNFPDLKYNTPESIFRHNDHKFEWTRKEFESWCEEGAKKYNYSTEYHGIGLLHQKYDQLENGHCTQACVFTRSKDFVLPPSDQTHGTPHHLIKHIEFPYYNEATPSRDKIIEELDHYIEVLCKADNYMNKEEPITKGYYAEQPQQHTTDLDINTIDWESFDISKYNTQQQTEQPTTTLDIYTTTTSPAHTTPIHISISSLWNILRLQQICGSQGNMVDLLKSADRDYYQIMDGDTTLVVTKSFDWEDEEDSESVKSFSSREDW</sequence>
<evidence type="ECO:0000256" key="3">
    <source>
        <dbReference type="ARBA" id="ARBA00021330"/>
    </source>
</evidence>
<dbReference type="GO" id="GO:0090486">
    <property type="term" value="F:small RNA 2'-O-methyltransferase activity"/>
    <property type="evidence" value="ECO:0007669"/>
    <property type="project" value="UniProtKB-EC"/>
</dbReference>
<comment type="cofactor">
    <cofactor evidence="1">
        <name>Mg(2+)</name>
        <dbReference type="ChEBI" id="CHEBI:18420"/>
    </cofactor>
</comment>
<evidence type="ECO:0000256" key="1">
    <source>
        <dbReference type="ARBA" id="ARBA00001946"/>
    </source>
</evidence>
<accession>A0A168L0E3</accession>
<evidence type="ECO:0000313" key="13">
    <source>
        <dbReference type="EMBL" id="OAD02986.1"/>
    </source>
</evidence>
<dbReference type="Pfam" id="PF13489">
    <property type="entry name" value="Methyltransf_23"/>
    <property type="match status" value="1"/>
</dbReference>
<keyword evidence="5" id="KW-0808">Transferase</keyword>
<evidence type="ECO:0000256" key="5">
    <source>
        <dbReference type="ARBA" id="ARBA00022679"/>
    </source>
</evidence>
<name>A0A168L0E3_MUCCL</name>
<comment type="catalytic activity">
    <reaction evidence="12">
        <text>small RNA 3'-end nucleotide + S-adenosyl-L-methionine = small RNA 3'-end 2'-O-methylnucleotide + S-adenosyl-L-homocysteine + H(+)</text>
        <dbReference type="Rhea" id="RHEA:37887"/>
        <dbReference type="Rhea" id="RHEA-COMP:10415"/>
        <dbReference type="Rhea" id="RHEA-COMP:10416"/>
        <dbReference type="ChEBI" id="CHEBI:15378"/>
        <dbReference type="ChEBI" id="CHEBI:57856"/>
        <dbReference type="ChEBI" id="CHEBI:59789"/>
        <dbReference type="ChEBI" id="CHEBI:74896"/>
        <dbReference type="ChEBI" id="CHEBI:74898"/>
        <dbReference type="EC" id="2.1.1.386"/>
    </reaction>
</comment>
<dbReference type="InterPro" id="IPR029063">
    <property type="entry name" value="SAM-dependent_MTases_sf"/>
</dbReference>
<keyword evidence="14" id="KW-1185">Reference proteome</keyword>
<keyword evidence="10" id="KW-0943">RNA-mediated gene silencing</keyword>
<organism evidence="13 14">
    <name type="scientific">Mucor lusitanicus CBS 277.49</name>
    <dbReference type="NCBI Taxonomy" id="747725"/>
    <lineage>
        <taxon>Eukaryota</taxon>
        <taxon>Fungi</taxon>
        <taxon>Fungi incertae sedis</taxon>
        <taxon>Mucoromycota</taxon>
        <taxon>Mucoromycotina</taxon>
        <taxon>Mucoromycetes</taxon>
        <taxon>Mucorales</taxon>
        <taxon>Mucorineae</taxon>
        <taxon>Mucoraceae</taxon>
        <taxon>Mucor</taxon>
    </lineage>
</organism>
<evidence type="ECO:0000256" key="4">
    <source>
        <dbReference type="ARBA" id="ARBA00022603"/>
    </source>
</evidence>
<dbReference type="GO" id="GO:0046872">
    <property type="term" value="F:metal ion binding"/>
    <property type="evidence" value="ECO:0007669"/>
    <property type="project" value="UniProtKB-KW"/>
</dbReference>
<dbReference type="VEuPathDB" id="FungiDB:MUCCIDRAFT_162583"/>
<dbReference type="GO" id="GO:0030422">
    <property type="term" value="P:siRNA processing"/>
    <property type="evidence" value="ECO:0007669"/>
    <property type="project" value="TreeGrafter"/>
</dbReference>
<keyword evidence="8" id="KW-0460">Magnesium</keyword>
<dbReference type="PANTHER" id="PTHR21404:SF3">
    <property type="entry name" value="SMALL RNA 2'-O-METHYLTRANSFERASE"/>
    <property type="match status" value="1"/>
</dbReference>
<keyword evidence="4" id="KW-0489">Methyltransferase</keyword>
<dbReference type="EC" id="2.1.1.386" evidence="11"/>
<evidence type="ECO:0000256" key="12">
    <source>
        <dbReference type="ARBA" id="ARBA00048418"/>
    </source>
</evidence>
<evidence type="ECO:0000256" key="8">
    <source>
        <dbReference type="ARBA" id="ARBA00022842"/>
    </source>
</evidence>
<dbReference type="PANTHER" id="PTHR21404">
    <property type="entry name" value="HEN1"/>
    <property type="match status" value="1"/>
</dbReference>
<protein>
    <recommendedName>
        <fullName evidence="3">Small RNA 2'-O-methyltransferase</fullName>
        <ecNumber evidence="11">2.1.1.386</ecNumber>
    </recommendedName>
</protein>
<gene>
    <name evidence="13" type="ORF">MUCCIDRAFT_162583</name>
</gene>
<dbReference type="Gene3D" id="3.40.50.150">
    <property type="entry name" value="Vaccinia Virus protein VP39"/>
    <property type="match status" value="1"/>
</dbReference>
<evidence type="ECO:0000256" key="10">
    <source>
        <dbReference type="ARBA" id="ARBA00023158"/>
    </source>
</evidence>
<dbReference type="GO" id="GO:0005737">
    <property type="term" value="C:cytoplasm"/>
    <property type="evidence" value="ECO:0007669"/>
    <property type="project" value="TreeGrafter"/>
</dbReference>
<evidence type="ECO:0000256" key="9">
    <source>
        <dbReference type="ARBA" id="ARBA00022884"/>
    </source>
</evidence>
<dbReference type="STRING" id="747725.A0A168L0E3"/>
<dbReference type="GO" id="GO:0001510">
    <property type="term" value="P:RNA methylation"/>
    <property type="evidence" value="ECO:0007669"/>
    <property type="project" value="InterPro"/>
</dbReference>
<comment type="similarity">
    <text evidence="2">Belongs to the methyltransferase superfamily. HEN1 family.</text>
</comment>
<dbReference type="GO" id="GO:0005634">
    <property type="term" value="C:nucleus"/>
    <property type="evidence" value="ECO:0007669"/>
    <property type="project" value="TreeGrafter"/>
</dbReference>